<dbReference type="AlphaFoldDB" id="A0A2G8RGY8"/>
<accession>A0A2G8RGY8</accession>
<sequence length="31" mass="3464">MSAPEPPPFMAKMTLAEIKSEKTLIKLAQDF</sequence>
<protein>
    <submittedName>
        <fullName evidence="1">Uncharacterized protein</fullName>
    </submittedName>
</protein>
<evidence type="ECO:0000313" key="1">
    <source>
        <dbReference type="EMBL" id="PIL20809.1"/>
    </source>
</evidence>
<evidence type="ECO:0000313" key="2">
    <source>
        <dbReference type="Proteomes" id="UP000231259"/>
    </source>
</evidence>
<name>A0A2G8RGY8_9RHOB</name>
<reference evidence="1 2" key="1">
    <citation type="submission" date="2013-09" db="EMBL/GenBank/DDBJ databases">
        <title>Genome sequencing of Phaeobacter antarcticus sp. nov. SM1211.</title>
        <authorList>
            <person name="Zhang X.-Y."/>
            <person name="Liu C."/>
            <person name="Chen X.-L."/>
            <person name="Xie B.-B."/>
            <person name="Qin Q.-L."/>
            <person name="Rong J.-C."/>
            <person name="Zhang Y.-Z."/>
        </authorList>
    </citation>
    <scope>NUCLEOTIDE SEQUENCE [LARGE SCALE GENOMIC DNA]</scope>
    <source>
        <strain evidence="1 2">SM1211</strain>
    </source>
</reference>
<organism evidence="1 2">
    <name type="scientific">Puniceibacterium antarcticum</name>
    <dbReference type="NCBI Taxonomy" id="1206336"/>
    <lineage>
        <taxon>Bacteria</taxon>
        <taxon>Pseudomonadati</taxon>
        <taxon>Pseudomonadota</taxon>
        <taxon>Alphaproteobacteria</taxon>
        <taxon>Rhodobacterales</taxon>
        <taxon>Paracoccaceae</taxon>
        <taxon>Puniceibacterium</taxon>
    </lineage>
</organism>
<proteinExistence type="predicted"/>
<dbReference type="Proteomes" id="UP000231259">
    <property type="component" value="Unassembled WGS sequence"/>
</dbReference>
<keyword evidence="2" id="KW-1185">Reference proteome</keyword>
<gene>
    <name evidence="1" type="ORF">P775_07500</name>
</gene>
<dbReference type="EMBL" id="AWWI01000054">
    <property type="protein sequence ID" value="PIL20809.1"/>
    <property type="molecule type" value="Genomic_DNA"/>
</dbReference>
<comment type="caution">
    <text evidence="1">The sequence shown here is derived from an EMBL/GenBank/DDBJ whole genome shotgun (WGS) entry which is preliminary data.</text>
</comment>